<dbReference type="EMBL" id="SGPL01000093">
    <property type="protein sequence ID" value="THH17907.1"/>
    <property type="molecule type" value="Genomic_DNA"/>
</dbReference>
<dbReference type="Gene3D" id="1.10.30.10">
    <property type="entry name" value="High mobility group box domain"/>
    <property type="match status" value="1"/>
</dbReference>
<dbReference type="Proteomes" id="UP000310158">
    <property type="component" value="Unassembled WGS sequence"/>
</dbReference>
<accession>A0A4S4M0G7</accession>
<proteinExistence type="predicted"/>
<feature type="region of interest" description="Disordered" evidence="1">
    <location>
        <begin position="65"/>
        <end position="111"/>
    </location>
</feature>
<feature type="compositionally biased region" description="Basic residues" evidence="1">
    <location>
        <begin position="85"/>
        <end position="94"/>
    </location>
</feature>
<feature type="compositionally biased region" description="Polar residues" evidence="1">
    <location>
        <begin position="1"/>
        <end position="12"/>
    </location>
</feature>
<dbReference type="InterPro" id="IPR036910">
    <property type="entry name" value="HMG_box_dom_sf"/>
</dbReference>
<feature type="region of interest" description="Disordered" evidence="1">
    <location>
        <begin position="1"/>
        <end position="32"/>
    </location>
</feature>
<dbReference type="Pfam" id="PF09011">
    <property type="entry name" value="HMG_box_2"/>
    <property type="match status" value="1"/>
</dbReference>
<dbReference type="CDD" id="cd00084">
    <property type="entry name" value="HMG-box_SF"/>
    <property type="match status" value="1"/>
</dbReference>
<dbReference type="InterPro" id="IPR009071">
    <property type="entry name" value="HMG_box_dom"/>
</dbReference>
<keyword evidence="4" id="KW-1185">Reference proteome</keyword>
<evidence type="ECO:0000259" key="2">
    <source>
        <dbReference type="Pfam" id="PF09011"/>
    </source>
</evidence>
<dbReference type="OrthoDB" id="667577at2759"/>
<organism evidence="3 4">
    <name type="scientific">Bondarzewia mesenterica</name>
    <dbReference type="NCBI Taxonomy" id="1095465"/>
    <lineage>
        <taxon>Eukaryota</taxon>
        <taxon>Fungi</taxon>
        <taxon>Dikarya</taxon>
        <taxon>Basidiomycota</taxon>
        <taxon>Agaricomycotina</taxon>
        <taxon>Agaricomycetes</taxon>
        <taxon>Russulales</taxon>
        <taxon>Bondarzewiaceae</taxon>
        <taxon>Bondarzewia</taxon>
    </lineage>
</organism>
<protein>
    <recommendedName>
        <fullName evidence="2">HMG box domain-containing protein</fullName>
    </recommendedName>
</protein>
<evidence type="ECO:0000313" key="3">
    <source>
        <dbReference type="EMBL" id="THH17907.1"/>
    </source>
</evidence>
<dbReference type="AlphaFoldDB" id="A0A4S4M0G7"/>
<reference evidence="3 4" key="1">
    <citation type="submission" date="2019-02" db="EMBL/GenBank/DDBJ databases">
        <title>Genome sequencing of the rare red list fungi Bondarzewia mesenterica.</title>
        <authorList>
            <person name="Buettner E."/>
            <person name="Kellner H."/>
        </authorList>
    </citation>
    <scope>NUCLEOTIDE SEQUENCE [LARGE SCALE GENOMIC DNA]</scope>
    <source>
        <strain evidence="3 4">DSM 108281</strain>
    </source>
</reference>
<sequence length="111" mass="12205">MAKAVTESTTKAATRRTNNKTVRSTEAGAKPKRAPSAYNLFVQANMKPWLEANQGKSVKEAMVHIGSMWRDAPENPNRGKEQKPRKPRATKASKKKAEDAEGPQVEPSSDD</sequence>
<comment type="caution">
    <text evidence="3">The sequence shown here is derived from an EMBL/GenBank/DDBJ whole genome shotgun (WGS) entry which is preliminary data.</text>
</comment>
<evidence type="ECO:0000256" key="1">
    <source>
        <dbReference type="SAM" id="MobiDB-lite"/>
    </source>
</evidence>
<name>A0A4S4M0G7_9AGAM</name>
<evidence type="ECO:0000313" key="4">
    <source>
        <dbReference type="Proteomes" id="UP000310158"/>
    </source>
</evidence>
<dbReference type="SUPFAM" id="SSF47095">
    <property type="entry name" value="HMG-box"/>
    <property type="match status" value="1"/>
</dbReference>
<gene>
    <name evidence="3" type="ORF">EW146_g2998</name>
</gene>
<feature type="domain" description="HMG box" evidence="2">
    <location>
        <begin position="30"/>
        <end position="71"/>
    </location>
</feature>
<feature type="compositionally biased region" description="Basic and acidic residues" evidence="1">
    <location>
        <begin position="71"/>
        <end position="84"/>
    </location>
</feature>